<evidence type="ECO:0000256" key="4">
    <source>
        <dbReference type="ARBA" id="ARBA00023008"/>
    </source>
</evidence>
<dbReference type="PANTHER" id="PTHR37217:SF1">
    <property type="entry name" value="EXPRESSED PROTEIN"/>
    <property type="match status" value="1"/>
</dbReference>
<dbReference type="Gene3D" id="2.60.40.420">
    <property type="entry name" value="Cupredoxins - blue copper proteins"/>
    <property type="match status" value="1"/>
</dbReference>
<keyword evidence="2" id="KW-0479">Metal-binding</keyword>
<keyword evidence="3" id="KW-0249">Electron transport</keyword>
<dbReference type="GO" id="GO:0009055">
    <property type="term" value="F:electron transfer activity"/>
    <property type="evidence" value="ECO:0007669"/>
    <property type="project" value="InterPro"/>
</dbReference>
<dbReference type="SUPFAM" id="SSF49503">
    <property type="entry name" value="Cupredoxins"/>
    <property type="match status" value="1"/>
</dbReference>
<evidence type="ECO:0000313" key="9">
    <source>
        <dbReference type="EMBL" id="TQD82948.1"/>
    </source>
</evidence>
<comment type="caution">
    <text evidence="9">The sequence shown here is derived from an EMBL/GenBank/DDBJ whole genome shotgun (WGS) entry which is preliminary data.</text>
</comment>
<keyword evidence="4" id="KW-0186">Copper</keyword>
<dbReference type="InterPro" id="IPR003245">
    <property type="entry name" value="Phytocyanin_dom"/>
</dbReference>
<dbReference type="PROSITE" id="PS51485">
    <property type="entry name" value="PHYTOCYANIN"/>
    <property type="match status" value="1"/>
</dbReference>
<organism evidence="9 10">
    <name type="scientific">Malus baccata</name>
    <name type="common">Siberian crab apple</name>
    <name type="synonym">Pyrus baccata</name>
    <dbReference type="NCBI Taxonomy" id="106549"/>
    <lineage>
        <taxon>Eukaryota</taxon>
        <taxon>Viridiplantae</taxon>
        <taxon>Streptophyta</taxon>
        <taxon>Embryophyta</taxon>
        <taxon>Tracheophyta</taxon>
        <taxon>Spermatophyta</taxon>
        <taxon>Magnoliopsida</taxon>
        <taxon>eudicotyledons</taxon>
        <taxon>Gunneridae</taxon>
        <taxon>Pentapetalae</taxon>
        <taxon>rosids</taxon>
        <taxon>fabids</taxon>
        <taxon>Rosales</taxon>
        <taxon>Rosaceae</taxon>
        <taxon>Amygdaloideae</taxon>
        <taxon>Maleae</taxon>
        <taxon>Malus</taxon>
    </lineage>
</organism>
<evidence type="ECO:0000259" key="8">
    <source>
        <dbReference type="PROSITE" id="PS51485"/>
    </source>
</evidence>
<dbReference type="PANTHER" id="PTHR37217">
    <property type="entry name" value="EXPRESSED PROTEIN"/>
    <property type="match status" value="1"/>
</dbReference>
<reference evidence="9 10" key="1">
    <citation type="journal article" date="2019" name="G3 (Bethesda)">
        <title>Sequencing of a Wild Apple (Malus baccata) Genome Unravels the Differences Between Cultivated and Wild Apple Species Regarding Disease Resistance and Cold Tolerance.</title>
        <authorList>
            <person name="Chen X."/>
        </authorList>
    </citation>
    <scope>NUCLEOTIDE SEQUENCE [LARGE SCALE GENOMIC DNA]</scope>
    <source>
        <strain evidence="10">cv. Shandingzi</strain>
        <tissue evidence="9">Leaves</tissue>
    </source>
</reference>
<gene>
    <name evidence="9" type="ORF">C1H46_031509</name>
</gene>
<evidence type="ECO:0000256" key="6">
    <source>
        <dbReference type="SAM" id="MobiDB-lite"/>
    </source>
</evidence>
<name>A0A540L8Y4_MALBA</name>
<evidence type="ECO:0000313" key="10">
    <source>
        <dbReference type="Proteomes" id="UP000315295"/>
    </source>
</evidence>
<dbReference type="Pfam" id="PF02298">
    <property type="entry name" value="Cu_bind_like"/>
    <property type="match status" value="1"/>
</dbReference>
<feature type="domain" description="Phytocyanin" evidence="8">
    <location>
        <begin position="24"/>
        <end position="125"/>
    </location>
</feature>
<dbReference type="AlphaFoldDB" id="A0A540L8Y4"/>
<sequence>MALRNTAALIFFVMMVLSGVCLGDVYRVGDSDGWTSRGLVDYNKWASTKEFHVGDTLIFAYNSQYHNLMQVTKQDFVSCNTTAAITVYTSGSDTITLRRPDHYYFLCGAPGHCQAGQKVDIKVTLPIPQSSLASPNPAPQGSLPSDSHPNSNPSSAPTIYFSKLGLAVTTLVEFFAMNSVFSSHSLFVSLPRCQFLPCIQTQPQHMVINRVYRRNHCVPPHSLSFPFISHQSLHTRQTPFGATAPSNEGVVSVINFDDFAEKDWSFLDSGDFSSDQDYNLKIDRIISAGEIEETSRVMVSIGSEGFVDRLVESSPCSLLLVVHDSLFVLAGIKEKYDKVKCWQGELIYVPDKWAPLDVVFLYCLPAVPLKLDEVFKTLARCFTQGARLVISHPQGREVSEQQRRQYPDVGTSDLPEKSTLEEAATEHSFELTEYVDEPCFYLAVLKFVGARN</sequence>
<protein>
    <recommendedName>
        <fullName evidence="8">Phytocyanin domain-containing protein</fullName>
    </recommendedName>
</protein>
<dbReference type="InterPro" id="IPR008972">
    <property type="entry name" value="Cupredoxin"/>
</dbReference>
<feature type="compositionally biased region" description="Basic and acidic residues" evidence="6">
    <location>
        <begin position="395"/>
        <end position="406"/>
    </location>
</feature>
<feature type="signal peptide" evidence="7">
    <location>
        <begin position="1"/>
        <end position="23"/>
    </location>
</feature>
<evidence type="ECO:0000256" key="1">
    <source>
        <dbReference type="ARBA" id="ARBA00022448"/>
    </source>
</evidence>
<keyword evidence="1" id="KW-0813">Transport</keyword>
<keyword evidence="5" id="KW-0325">Glycoprotein</keyword>
<dbReference type="GO" id="GO:0046872">
    <property type="term" value="F:metal ion binding"/>
    <property type="evidence" value="ECO:0007669"/>
    <property type="project" value="UniProtKB-KW"/>
</dbReference>
<evidence type="ECO:0000256" key="3">
    <source>
        <dbReference type="ARBA" id="ARBA00022982"/>
    </source>
</evidence>
<evidence type="ECO:0000256" key="2">
    <source>
        <dbReference type="ARBA" id="ARBA00022723"/>
    </source>
</evidence>
<proteinExistence type="predicted"/>
<dbReference type="STRING" id="106549.A0A540L8Y4"/>
<feature type="region of interest" description="Disordered" evidence="6">
    <location>
        <begin position="395"/>
        <end position="418"/>
    </location>
</feature>
<dbReference type="Proteomes" id="UP000315295">
    <property type="component" value="Unassembled WGS sequence"/>
</dbReference>
<dbReference type="EMBL" id="VIEB01000700">
    <property type="protein sequence ID" value="TQD82948.1"/>
    <property type="molecule type" value="Genomic_DNA"/>
</dbReference>
<evidence type="ECO:0000256" key="7">
    <source>
        <dbReference type="SAM" id="SignalP"/>
    </source>
</evidence>
<keyword evidence="10" id="KW-1185">Reference proteome</keyword>
<feature type="chain" id="PRO_5022228851" description="Phytocyanin domain-containing protein" evidence="7">
    <location>
        <begin position="24"/>
        <end position="452"/>
    </location>
</feature>
<accession>A0A540L8Y4</accession>
<dbReference type="FunFam" id="2.60.40.420:FF:000003">
    <property type="entry name" value="Blue copper"/>
    <property type="match status" value="1"/>
</dbReference>
<evidence type="ECO:0000256" key="5">
    <source>
        <dbReference type="ARBA" id="ARBA00023180"/>
    </source>
</evidence>
<dbReference type="GO" id="GO:0009507">
    <property type="term" value="C:chloroplast"/>
    <property type="evidence" value="ECO:0007669"/>
    <property type="project" value="TreeGrafter"/>
</dbReference>
<keyword evidence="7" id="KW-0732">Signal</keyword>